<protein>
    <submittedName>
        <fullName evidence="1">DUF2141 domain-containing protein</fullName>
    </submittedName>
</protein>
<dbReference type="Pfam" id="PF09912">
    <property type="entry name" value="DUF2141"/>
    <property type="match status" value="1"/>
</dbReference>
<comment type="caution">
    <text evidence="1">The sequence shown here is derived from an EMBL/GenBank/DDBJ whole genome shotgun (WGS) entry which is preliminary data.</text>
</comment>
<gene>
    <name evidence="1" type="ORF">KTQ36_10075</name>
</gene>
<keyword evidence="2" id="KW-1185">Reference proteome</keyword>
<dbReference type="EMBL" id="JAHVAH010000001">
    <property type="protein sequence ID" value="MBW0145637.1"/>
    <property type="molecule type" value="Genomic_DNA"/>
</dbReference>
<organism evidence="1 2">
    <name type="scientific">Sphingomicrobium clamense</name>
    <dbReference type="NCBI Taxonomy" id="2851013"/>
    <lineage>
        <taxon>Bacteria</taxon>
        <taxon>Pseudomonadati</taxon>
        <taxon>Pseudomonadota</taxon>
        <taxon>Alphaproteobacteria</taxon>
        <taxon>Sphingomonadales</taxon>
        <taxon>Sphingomonadaceae</taxon>
        <taxon>Sphingomicrobium</taxon>
    </lineage>
</organism>
<proteinExistence type="predicted"/>
<sequence>MSLTAAAPHEATADLTVEVHGLRNVKGEVQLCVTQRREFLKCDEDPAARTAEMATSDVAPVTFKALPAGTYAVLVLHDENANGKMDKMLGIPKEGFGFSGNPKIRMGPPKAHHVRFELEPGQVEQRVKMKYLL</sequence>
<dbReference type="InterPro" id="IPR018673">
    <property type="entry name" value="DUF2141"/>
</dbReference>
<name>A0ABS6V7T3_9SPHN</name>
<dbReference type="RefSeq" id="WP_218633529.1">
    <property type="nucleotide sequence ID" value="NZ_JAHVAH010000001.1"/>
</dbReference>
<dbReference type="Proteomes" id="UP000698028">
    <property type="component" value="Unassembled WGS sequence"/>
</dbReference>
<accession>A0ABS6V7T3</accession>
<evidence type="ECO:0000313" key="2">
    <source>
        <dbReference type="Proteomes" id="UP000698028"/>
    </source>
</evidence>
<evidence type="ECO:0000313" key="1">
    <source>
        <dbReference type="EMBL" id="MBW0145637.1"/>
    </source>
</evidence>
<reference evidence="1 2" key="1">
    <citation type="submission" date="2021-07" db="EMBL/GenBank/DDBJ databases">
        <title>The draft genome sequence of Sphingomicrobium sp. B8.</title>
        <authorList>
            <person name="Mu L."/>
        </authorList>
    </citation>
    <scope>NUCLEOTIDE SEQUENCE [LARGE SCALE GENOMIC DNA]</scope>
    <source>
        <strain evidence="1 2">B8</strain>
    </source>
</reference>